<dbReference type="GO" id="GO:0005886">
    <property type="term" value="C:plasma membrane"/>
    <property type="evidence" value="ECO:0007669"/>
    <property type="project" value="TreeGrafter"/>
</dbReference>
<keyword evidence="2" id="KW-0813">Transport</keyword>
<dbReference type="SMART" id="SM00382">
    <property type="entry name" value="AAA"/>
    <property type="match status" value="1"/>
</dbReference>
<dbReference type="Proteomes" id="UP000198902">
    <property type="component" value="Unassembled WGS sequence"/>
</dbReference>
<evidence type="ECO:0000256" key="5">
    <source>
        <dbReference type="ARBA" id="ARBA00022970"/>
    </source>
</evidence>
<protein>
    <recommendedName>
        <fullName evidence="7">Probable branched-chain amino acid transport ATP-binding protein LivG</fullName>
    </recommendedName>
</protein>
<evidence type="ECO:0000256" key="2">
    <source>
        <dbReference type="ARBA" id="ARBA00022448"/>
    </source>
</evidence>
<dbReference type="EMBL" id="CSTE01000007">
    <property type="protein sequence ID" value="CQR54010.1"/>
    <property type="molecule type" value="Genomic_DNA"/>
</dbReference>
<feature type="compositionally biased region" description="Polar residues" evidence="8">
    <location>
        <begin position="1"/>
        <end position="10"/>
    </location>
</feature>
<evidence type="ECO:0000256" key="1">
    <source>
        <dbReference type="ARBA" id="ARBA00005417"/>
    </source>
</evidence>
<evidence type="ECO:0000313" key="10">
    <source>
        <dbReference type="EMBL" id="CQR54010.1"/>
    </source>
</evidence>
<dbReference type="GO" id="GO:0005524">
    <property type="term" value="F:ATP binding"/>
    <property type="evidence" value="ECO:0007669"/>
    <property type="project" value="UniProtKB-KW"/>
</dbReference>
<evidence type="ECO:0000256" key="7">
    <source>
        <dbReference type="ARBA" id="ARBA00072811"/>
    </source>
</evidence>
<dbReference type="PANTHER" id="PTHR45772:SF7">
    <property type="entry name" value="AMINO ACID ABC TRANSPORTER ATP-BINDING PROTEIN"/>
    <property type="match status" value="1"/>
</dbReference>
<dbReference type="InterPro" id="IPR027417">
    <property type="entry name" value="P-loop_NTPase"/>
</dbReference>
<dbReference type="AlphaFoldDB" id="A0A0D6JXN9"/>
<accession>A0A0D6JXN9</accession>
<dbReference type="InterPro" id="IPR003439">
    <property type="entry name" value="ABC_transporter-like_ATP-bd"/>
</dbReference>
<feature type="domain" description="ABC transporter" evidence="9">
    <location>
        <begin position="26"/>
        <end position="258"/>
    </location>
</feature>
<proteinExistence type="inferred from homology"/>
<dbReference type="EMBL" id="CSTE01000007">
    <property type="protein sequence ID" value="CQR54021.1"/>
    <property type="molecule type" value="Genomic_DNA"/>
</dbReference>
<comment type="similarity">
    <text evidence="1">Belongs to the ABC transporter superfamily.</text>
</comment>
<dbReference type="PANTHER" id="PTHR45772">
    <property type="entry name" value="CONSERVED COMPONENT OF ABC TRANSPORTER FOR NATURAL AMINO ACIDS-RELATED"/>
    <property type="match status" value="1"/>
</dbReference>
<dbReference type="RefSeq" id="WP_089781809.1">
    <property type="nucleotide sequence ID" value="NZ_CABLRR010000007.1"/>
</dbReference>
<reference evidence="11" key="2">
    <citation type="submission" date="2015-03" db="EMBL/GenBank/DDBJ databases">
        <authorList>
            <person name="Urmite Genomes Urmite Genomes"/>
        </authorList>
    </citation>
    <scope>NUCLEOTIDE SEQUENCE [LARGE SCALE GENOMIC DNA]</scope>
    <source>
        <strain evidence="11">Arc-Hr</strain>
    </source>
</reference>
<evidence type="ECO:0000313" key="11">
    <source>
        <dbReference type="EMBL" id="CQR54021.1"/>
    </source>
</evidence>
<dbReference type="OrthoDB" id="44250at2157"/>
<dbReference type="GO" id="GO:0015192">
    <property type="term" value="F:L-phenylalanine transmembrane transporter activity"/>
    <property type="evidence" value="ECO:0007669"/>
    <property type="project" value="TreeGrafter"/>
</dbReference>
<dbReference type="GO" id="GO:1903805">
    <property type="term" value="P:L-valine import across plasma membrane"/>
    <property type="evidence" value="ECO:0007669"/>
    <property type="project" value="TreeGrafter"/>
</dbReference>
<evidence type="ECO:0000256" key="8">
    <source>
        <dbReference type="SAM" id="MobiDB-lite"/>
    </source>
</evidence>
<name>A0A0D6JXN9_9EURY</name>
<sequence length="263" mass="28444">MSADETTAQSVDDPDADIEREGERILSVEGVGKRFSGLQALDDVDMTVNRGEIIGLIGPNGAGKTTLFNCISGAFPPTSGTVRLDGEVISGLPAHKVARAGLARTFQITRPLEELTVVENAMVGAHIHTRRRSEAREIAMENLEFVGLADKADEEAGELTVGAQKRLELARAVSTRPEILLLDEIMAGLTPSESKQMLDLFRQLRERGTSLLIIEHDMKAIMNISDYVKVLDQGKGIAFGAPETVVEDDRVIEAYIGGFDVDA</sequence>
<evidence type="ECO:0000256" key="6">
    <source>
        <dbReference type="ARBA" id="ARBA00056071"/>
    </source>
</evidence>
<dbReference type="PROSITE" id="PS50893">
    <property type="entry name" value="ABC_TRANSPORTER_2"/>
    <property type="match status" value="1"/>
</dbReference>
<dbReference type="InterPro" id="IPR003593">
    <property type="entry name" value="AAA+_ATPase"/>
</dbReference>
<evidence type="ECO:0000259" key="9">
    <source>
        <dbReference type="PROSITE" id="PS50893"/>
    </source>
</evidence>
<dbReference type="GO" id="GO:0042941">
    <property type="term" value="P:D-alanine transmembrane transport"/>
    <property type="evidence" value="ECO:0007669"/>
    <property type="project" value="TreeGrafter"/>
</dbReference>
<organism evidence="11 12">
    <name type="scientific">Haloferax massiliensis</name>
    <dbReference type="NCBI Taxonomy" id="1476858"/>
    <lineage>
        <taxon>Archaea</taxon>
        <taxon>Methanobacteriati</taxon>
        <taxon>Methanobacteriota</taxon>
        <taxon>Stenosarchaea group</taxon>
        <taxon>Halobacteria</taxon>
        <taxon>Halobacteriales</taxon>
        <taxon>Haloferacaceae</taxon>
        <taxon>Haloferax</taxon>
    </lineage>
</organism>
<dbReference type="GO" id="GO:1903806">
    <property type="term" value="P:L-isoleucine import across plasma membrane"/>
    <property type="evidence" value="ECO:0007669"/>
    <property type="project" value="TreeGrafter"/>
</dbReference>
<dbReference type="SUPFAM" id="SSF52540">
    <property type="entry name" value="P-loop containing nucleoside triphosphate hydrolases"/>
    <property type="match status" value="1"/>
</dbReference>
<comment type="function">
    <text evidence="6">Probable component of a branched-chain amino-acid transport system.</text>
</comment>
<dbReference type="GO" id="GO:0005304">
    <property type="term" value="F:L-valine transmembrane transporter activity"/>
    <property type="evidence" value="ECO:0007669"/>
    <property type="project" value="TreeGrafter"/>
</dbReference>
<dbReference type="CDD" id="cd03219">
    <property type="entry name" value="ABC_Mj1267_LivG_branched"/>
    <property type="match status" value="1"/>
</dbReference>
<evidence type="ECO:0000256" key="4">
    <source>
        <dbReference type="ARBA" id="ARBA00022840"/>
    </source>
</evidence>
<dbReference type="InterPro" id="IPR051120">
    <property type="entry name" value="ABC_AA/LPS_Transport"/>
</dbReference>
<dbReference type="GO" id="GO:0015808">
    <property type="term" value="P:L-alanine transport"/>
    <property type="evidence" value="ECO:0007669"/>
    <property type="project" value="TreeGrafter"/>
</dbReference>
<dbReference type="FunFam" id="3.40.50.300:FF:000421">
    <property type="entry name" value="Branched-chain amino acid ABC transporter ATP-binding protein"/>
    <property type="match status" value="1"/>
</dbReference>
<dbReference type="Gene3D" id="3.40.50.300">
    <property type="entry name" value="P-loop containing nucleotide triphosphate hydrolases"/>
    <property type="match status" value="1"/>
</dbReference>
<keyword evidence="3" id="KW-0547">Nucleotide-binding</keyword>
<evidence type="ECO:0000256" key="3">
    <source>
        <dbReference type="ARBA" id="ARBA00022741"/>
    </source>
</evidence>
<keyword evidence="4 11" id="KW-0067">ATP-binding</keyword>
<keyword evidence="5" id="KW-0029">Amino-acid transport</keyword>
<gene>
    <name evidence="11" type="primary">lptB_5</name>
    <name evidence="10" type="synonym">lptB_4</name>
    <name evidence="10" type="ORF">BN996_03895</name>
    <name evidence="11" type="ORF">BN996_03901</name>
</gene>
<dbReference type="GO" id="GO:0016887">
    <property type="term" value="F:ATP hydrolysis activity"/>
    <property type="evidence" value="ECO:0007669"/>
    <property type="project" value="InterPro"/>
</dbReference>
<feature type="region of interest" description="Disordered" evidence="8">
    <location>
        <begin position="1"/>
        <end position="21"/>
    </location>
</feature>
<reference evidence="12" key="1">
    <citation type="submission" date="2015-03" db="EMBL/GenBank/DDBJ databases">
        <authorList>
            <person name="Urmite Genomes"/>
        </authorList>
    </citation>
    <scope>NUCLEOTIDE SEQUENCE [LARGE SCALE GENOMIC DNA]</scope>
    <source>
        <strain evidence="12">Arc-Hr</strain>
    </source>
</reference>
<evidence type="ECO:0000313" key="12">
    <source>
        <dbReference type="Proteomes" id="UP000198902"/>
    </source>
</evidence>
<dbReference type="Pfam" id="PF00005">
    <property type="entry name" value="ABC_tran"/>
    <property type="match status" value="1"/>
</dbReference>
<keyword evidence="12" id="KW-1185">Reference proteome</keyword>
<dbReference type="GO" id="GO:0015188">
    <property type="term" value="F:L-isoleucine transmembrane transporter activity"/>
    <property type="evidence" value="ECO:0007669"/>
    <property type="project" value="TreeGrafter"/>
</dbReference>